<gene>
    <name evidence="1" type="ORF">KUH32_10000</name>
</gene>
<organism evidence="1 2">
    <name type="scientific">Thalassococcus arenae</name>
    <dbReference type="NCBI Taxonomy" id="2851652"/>
    <lineage>
        <taxon>Bacteria</taxon>
        <taxon>Pseudomonadati</taxon>
        <taxon>Pseudomonadota</taxon>
        <taxon>Alphaproteobacteria</taxon>
        <taxon>Rhodobacterales</taxon>
        <taxon>Roseobacteraceae</taxon>
        <taxon>Thalassococcus</taxon>
    </lineage>
</organism>
<dbReference type="RefSeq" id="WP_217777877.1">
    <property type="nucleotide sequence ID" value="NZ_JAHRWL010000001.1"/>
</dbReference>
<dbReference type="Proteomes" id="UP001166293">
    <property type="component" value="Unassembled WGS sequence"/>
</dbReference>
<protein>
    <recommendedName>
        <fullName evidence="3">Protein ImuA</fullName>
    </recommendedName>
</protein>
<evidence type="ECO:0000313" key="1">
    <source>
        <dbReference type="EMBL" id="MBV2360106.1"/>
    </source>
</evidence>
<keyword evidence="2" id="KW-1185">Reference proteome</keyword>
<evidence type="ECO:0000313" key="2">
    <source>
        <dbReference type="Proteomes" id="UP001166293"/>
    </source>
</evidence>
<reference evidence="1" key="1">
    <citation type="submission" date="2021-06" db="EMBL/GenBank/DDBJ databases">
        <title>Thalassococcus sp. CAU 1522 isolated from sea sand, Republic of Korea.</title>
        <authorList>
            <person name="Kim W."/>
        </authorList>
    </citation>
    <scope>NUCLEOTIDE SEQUENCE</scope>
    <source>
        <strain evidence="1">CAU 1522</strain>
    </source>
</reference>
<accession>A0ABS6N7W2</accession>
<evidence type="ECO:0008006" key="3">
    <source>
        <dbReference type="Google" id="ProtNLM"/>
    </source>
</evidence>
<proteinExistence type="predicted"/>
<comment type="caution">
    <text evidence="1">The sequence shown here is derived from an EMBL/GenBank/DDBJ whole genome shotgun (WGS) entry which is preliminary data.</text>
</comment>
<dbReference type="EMBL" id="JAHRWL010000001">
    <property type="protein sequence ID" value="MBV2360106.1"/>
    <property type="molecule type" value="Genomic_DNA"/>
</dbReference>
<name>A0ABS6N7W2_9RHOB</name>
<sequence length="202" mass="22375">MTFADPLLTRRHHTSPPALTLWDEVTLPLARVHEICGRARRTLALRIAAAAGRPVFWIAPAWGTDPLNPDGVAALCPPQDITFVTPHRTEDLLWCMEEILRSGAVPVVVADLPEPPAMTPVRRLHLAAERGAGEGRCRPLGLLLAPGAGGAPGIETRWRMEPDHAPGRDTWRLDRLRARMVPPRSWRLEDNRLTRAPDHQPA</sequence>